<keyword evidence="1" id="KW-1133">Transmembrane helix</keyword>
<keyword evidence="1" id="KW-0812">Transmembrane</keyword>
<evidence type="ECO:0000313" key="3">
    <source>
        <dbReference type="Proteomes" id="UP000016933"/>
    </source>
</evidence>
<dbReference type="HOGENOM" id="CLU_020425_2_0_1"/>
<keyword evidence="1" id="KW-0472">Membrane</keyword>
<dbReference type="eggNOG" id="ENOG502SM1S">
    <property type="taxonomic scope" value="Eukaryota"/>
</dbReference>
<reference evidence="2 3" key="2">
    <citation type="journal article" date="2012" name="PLoS Pathog.">
        <title>Diverse lifestyles and strategies of plant pathogenesis encoded in the genomes of eighteen Dothideomycetes fungi.</title>
        <authorList>
            <person name="Ohm R.A."/>
            <person name="Feau N."/>
            <person name="Henrissat B."/>
            <person name="Schoch C.L."/>
            <person name="Horwitz B.A."/>
            <person name="Barry K.W."/>
            <person name="Condon B.J."/>
            <person name="Copeland A.C."/>
            <person name="Dhillon B."/>
            <person name="Glaser F."/>
            <person name="Hesse C.N."/>
            <person name="Kosti I."/>
            <person name="LaButti K."/>
            <person name="Lindquist E.A."/>
            <person name="Lucas S."/>
            <person name="Salamov A.A."/>
            <person name="Bradshaw R.E."/>
            <person name="Ciuffetti L."/>
            <person name="Hamelin R.C."/>
            <person name="Kema G.H.J."/>
            <person name="Lawrence C."/>
            <person name="Scott J.A."/>
            <person name="Spatafora J.W."/>
            <person name="Turgeon B.G."/>
            <person name="de Wit P.J.G.M."/>
            <person name="Zhong S."/>
            <person name="Goodwin S.B."/>
            <person name="Grigoriev I.V."/>
        </authorList>
    </citation>
    <scope>NUCLEOTIDE SEQUENCE [LARGE SCALE GENOMIC DNA]</scope>
    <source>
        <strain evidence="3">NZE10 / CBS 128990</strain>
    </source>
</reference>
<dbReference type="Proteomes" id="UP000016933">
    <property type="component" value="Unassembled WGS sequence"/>
</dbReference>
<keyword evidence="3" id="KW-1185">Reference proteome</keyword>
<gene>
    <name evidence="2" type="ORF">DOTSEDRAFT_72101</name>
</gene>
<dbReference type="EMBL" id="KB446539">
    <property type="protein sequence ID" value="EME44512.1"/>
    <property type="molecule type" value="Genomic_DNA"/>
</dbReference>
<dbReference type="AlphaFoldDB" id="N1PLZ1"/>
<sequence>MLAFNHTRLSSGSTKPAAYARLVTSKLTKVIAAAVLAICLGLLYLQWANSSLWTSSLRQGHTPQSADDIQGSTEVASRRGRLHLLIPATSSNSDLCKLLLSAQVLGWPTPVLINYGDVENEDAYVQHLAKVEGILRYLDHLEASDEYEQDLILIVDGYDIWFQLRPDVLIKRFYDTNAAANAHAVEIYGQDLVDQYDIKQTIIFGPDKLCWPVDFSRPACWAVPMSPIPEAAFGATAGAYSDRDNNQARWLNSGTVMGMASDLRDVFRTTLEEIHTNHTTDSDQFYFSNVFGLQEYARLTLKPELLTAAKEVPYDDEEDRSEGYRYEPEIQDVKTEYHIGIDYASTMFQTLAFWRPHLSWSRVIDAWTPPDEAKLTTNPTQMELPDDIKQSAAPFEALKYGMDSERHPGWDSIQLVYNVITRQFPVLLHVTGNPQEKEYRAKWWTKLWFQADAERLRLASNKLDTREISPRPIAGIQWFNAEPEDADEIVDSGKGGAWNDRGGWMSWKRLCRREEADLFNVPGDELWHPSTS</sequence>
<dbReference type="PANTHER" id="PTHR36587">
    <property type="entry name" value="EXPRESSION SITE-ASSOCIATED GENE 3 (ESAG3)-LIKE PROTEIN"/>
    <property type="match status" value="1"/>
</dbReference>
<protein>
    <submittedName>
        <fullName evidence="2">Uncharacterized protein</fullName>
    </submittedName>
</protein>
<accession>N1PLZ1</accession>
<dbReference type="PANTHER" id="PTHR36587:SF2">
    <property type="entry name" value="EXPRESSION SITE-ASSOCIATED GENE 3 (ESAG3)-LIKE PROTEIN"/>
    <property type="match status" value="1"/>
</dbReference>
<feature type="transmembrane region" description="Helical" evidence="1">
    <location>
        <begin position="30"/>
        <end position="47"/>
    </location>
</feature>
<name>N1PLZ1_DOTSN</name>
<dbReference type="OMA" id="KTHRSTW"/>
<dbReference type="OrthoDB" id="422736at2759"/>
<reference evidence="3" key="1">
    <citation type="journal article" date="2012" name="PLoS Genet.">
        <title>The genomes of the fungal plant pathogens Cladosporium fulvum and Dothistroma septosporum reveal adaptation to different hosts and lifestyles but also signatures of common ancestry.</title>
        <authorList>
            <person name="de Wit P.J.G.M."/>
            <person name="van der Burgt A."/>
            <person name="Oekmen B."/>
            <person name="Stergiopoulos I."/>
            <person name="Abd-Elsalam K.A."/>
            <person name="Aerts A.L."/>
            <person name="Bahkali A.H."/>
            <person name="Beenen H.G."/>
            <person name="Chettri P."/>
            <person name="Cox M.P."/>
            <person name="Datema E."/>
            <person name="de Vries R.P."/>
            <person name="Dhillon B."/>
            <person name="Ganley A.R."/>
            <person name="Griffiths S.A."/>
            <person name="Guo Y."/>
            <person name="Hamelin R.C."/>
            <person name="Henrissat B."/>
            <person name="Kabir M.S."/>
            <person name="Jashni M.K."/>
            <person name="Kema G."/>
            <person name="Klaubauf S."/>
            <person name="Lapidus A."/>
            <person name="Levasseur A."/>
            <person name="Lindquist E."/>
            <person name="Mehrabi R."/>
            <person name="Ohm R.A."/>
            <person name="Owen T.J."/>
            <person name="Salamov A."/>
            <person name="Schwelm A."/>
            <person name="Schijlen E."/>
            <person name="Sun H."/>
            <person name="van den Burg H.A."/>
            <person name="van Ham R.C.H.J."/>
            <person name="Zhang S."/>
            <person name="Goodwin S.B."/>
            <person name="Grigoriev I.V."/>
            <person name="Collemare J."/>
            <person name="Bradshaw R.E."/>
        </authorList>
    </citation>
    <scope>NUCLEOTIDE SEQUENCE [LARGE SCALE GENOMIC DNA]</scope>
    <source>
        <strain evidence="3">NZE10 / CBS 128990</strain>
    </source>
</reference>
<dbReference type="STRING" id="675120.N1PLZ1"/>
<evidence type="ECO:0000313" key="2">
    <source>
        <dbReference type="EMBL" id="EME44512.1"/>
    </source>
</evidence>
<evidence type="ECO:0000256" key="1">
    <source>
        <dbReference type="SAM" id="Phobius"/>
    </source>
</evidence>
<dbReference type="CDD" id="cd22997">
    <property type="entry name" value="GT_LH"/>
    <property type="match status" value="1"/>
</dbReference>
<proteinExistence type="predicted"/>
<organism evidence="2 3">
    <name type="scientific">Dothistroma septosporum (strain NZE10 / CBS 128990)</name>
    <name type="common">Red band needle blight fungus</name>
    <name type="synonym">Mycosphaerella pini</name>
    <dbReference type="NCBI Taxonomy" id="675120"/>
    <lineage>
        <taxon>Eukaryota</taxon>
        <taxon>Fungi</taxon>
        <taxon>Dikarya</taxon>
        <taxon>Ascomycota</taxon>
        <taxon>Pezizomycotina</taxon>
        <taxon>Dothideomycetes</taxon>
        <taxon>Dothideomycetidae</taxon>
        <taxon>Mycosphaerellales</taxon>
        <taxon>Mycosphaerellaceae</taxon>
        <taxon>Dothistroma</taxon>
    </lineage>
</organism>